<dbReference type="Proteomes" id="UP000002016">
    <property type="component" value="Chromosome"/>
</dbReference>
<dbReference type="HOGENOM" id="CLU_090635_1_0_0"/>
<dbReference type="RefSeq" id="WP_012002491.1">
    <property type="nucleotide sequence ID" value="NC_009828.1"/>
</dbReference>
<dbReference type="Gene3D" id="1.10.3210.10">
    <property type="entry name" value="Hypothetical protein af1432"/>
    <property type="match status" value="1"/>
</dbReference>
<dbReference type="EMBL" id="CP000812">
    <property type="protein sequence ID" value="ABV33010.1"/>
    <property type="molecule type" value="Genomic_DNA"/>
</dbReference>
<sequence>MISREEALELVKLHVKSKNLIKHCLAVEVVMKFLAEKFSEDVNLWAISGLLHDLDYDYTKDNPENHGLKTIELLKNYDIPQSVKDAILAHCDKKNRVTNMEKAIYVADPTTGFIVAAALITPEKSLSSVDTDFLLRRFKEKLFAKGANRDQMKRCEDLGLSLEEFLTLSLDAMKSISHDLGL</sequence>
<dbReference type="InterPro" id="IPR006675">
    <property type="entry name" value="HDIG_dom"/>
</dbReference>
<name>A8F4C6_PSELT</name>
<dbReference type="eggNOG" id="COG2316">
    <property type="taxonomic scope" value="Bacteria"/>
</dbReference>
<dbReference type="PANTHER" id="PTHR38659">
    <property type="entry name" value="METAL-DEPENDENT PHOSPHOHYDROLASE"/>
    <property type="match status" value="1"/>
</dbReference>
<feature type="domain" description="HD" evidence="1">
    <location>
        <begin position="21"/>
        <end position="108"/>
    </location>
</feature>
<dbReference type="InterPro" id="IPR003607">
    <property type="entry name" value="HD/PDEase_dom"/>
</dbReference>
<dbReference type="AlphaFoldDB" id="A8F4C6"/>
<keyword evidence="3" id="KW-1185">Reference proteome</keyword>
<accession>A8F4C6</accession>
<organism evidence="2 3">
    <name type="scientific">Pseudothermotoga lettingae (strain ATCC BAA-301 / DSM 14385 / NBRC 107922 / TMO)</name>
    <name type="common">Thermotoga lettingae</name>
    <dbReference type="NCBI Taxonomy" id="416591"/>
    <lineage>
        <taxon>Bacteria</taxon>
        <taxon>Thermotogati</taxon>
        <taxon>Thermotogota</taxon>
        <taxon>Thermotogae</taxon>
        <taxon>Thermotogales</taxon>
        <taxon>Thermotogaceae</taxon>
        <taxon>Pseudothermotoga</taxon>
    </lineage>
</organism>
<dbReference type="Pfam" id="PF01966">
    <property type="entry name" value="HD"/>
    <property type="match status" value="1"/>
</dbReference>
<reference evidence="2 3" key="2">
    <citation type="journal article" date="2009" name="Proc. Natl. Acad. Sci. U.S.A.">
        <title>On the chimeric nature, thermophilic origin, and phylogenetic placement of the Thermotogales.</title>
        <authorList>
            <person name="Zhaxybayeva O."/>
            <person name="Swithers K.S."/>
            <person name="Lapierre P."/>
            <person name="Fournier G.P."/>
            <person name="Bickhart D.M."/>
            <person name="DeBoy R.T."/>
            <person name="Nelson K.E."/>
            <person name="Nesbo C.L."/>
            <person name="Doolittle W.F."/>
            <person name="Gogarten J.P."/>
            <person name="Noll K.M."/>
        </authorList>
    </citation>
    <scope>NUCLEOTIDE SEQUENCE [LARGE SCALE GENOMIC DNA]</scope>
    <source>
        <strain evidence="3">ATCC BAA-301 / DSM 14385 / NBRC 107922 / TMO</strain>
    </source>
</reference>
<dbReference type="KEGG" id="tle:Tlet_0443"/>
<evidence type="ECO:0000313" key="2">
    <source>
        <dbReference type="EMBL" id="ABV33010.1"/>
    </source>
</evidence>
<dbReference type="SUPFAM" id="SSF109604">
    <property type="entry name" value="HD-domain/PDEase-like"/>
    <property type="match status" value="1"/>
</dbReference>
<proteinExistence type="predicted"/>
<keyword evidence="2" id="KW-0378">Hydrolase</keyword>
<protein>
    <submittedName>
        <fullName evidence="2">Metal dependent phosphohydrolase</fullName>
    </submittedName>
</protein>
<dbReference type="STRING" id="416591.Tlet_0443"/>
<evidence type="ECO:0000259" key="1">
    <source>
        <dbReference type="Pfam" id="PF01966"/>
    </source>
</evidence>
<dbReference type="PANTHER" id="PTHR38659:SF1">
    <property type="entry name" value="METAL DEPENDENT PHOSPHOHYDROLASE"/>
    <property type="match status" value="1"/>
</dbReference>
<dbReference type="CDD" id="cd00077">
    <property type="entry name" value="HDc"/>
    <property type="match status" value="1"/>
</dbReference>
<gene>
    <name evidence="2" type="ordered locus">Tlet_0443</name>
</gene>
<evidence type="ECO:0000313" key="3">
    <source>
        <dbReference type="Proteomes" id="UP000002016"/>
    </source>
</evidence>
<dbReference type="OrthoDB" id="9801160at2"/>
<dbReference type="GO" id="GO:0016787">
    <property type="term" value="F:hydrolase activity"/>
    <property type="evidence" value="ECO:0007669"/>
    <property type="project" value="UniProtKB-KW"/>
</dbReference>
<dbReference type="NCBIfam" id="TIGR00277">
    <property type="entry name" value="HDIG"/>
    <property type="match status" value="1"/>
</dbReference>
<dbReference type="InterPro" id="IPR006674">
    <property type="entry name" value="HD_domain"/>
</dbReference>
<reference evidence="2 3" key="1">
    <citation type="submission" date="2007-08" db="EMBL/GenBank/DDBJ databases">
        <title>Complete sequence of Thermotoga lettingae TMO.</title>
        <authorList>
            <consortium name="US DOE Joint Genome Institute"/>
            <person name="Copeland A."/>
            <person name="Lucas S."/>
            <person name="Lapidus A."/>
            <person name="Barry K."/>
            <person name="Glavina del Rio T."/>
            <person name="Dalin E."/>
            <person name="Tice H."/>
            <person name="Pitluck S."/>
            <person name="Foster B."/>
            <person name="Bruce D."/>
            <person name="Schmutz J."/>
            <person name="Larimer F."/>
            <person name="Land M."/>
            <person name="Hauser L."/>
            <person name="Kyrpides N."/>
            <person name="Mikhailova N."/>
            <person name="Nelson K."/>
            <person name="Gogarten J.P."/>
            <person name="Noll K."/>
            <person name="Richardson P."/>
        </authorList>
    </citation>
    <scope>NUCLEOTIDE SEQUENCE [LARGE SCALE GENOMIC DNA]</scope>
    <source>
        <strain evidence="3">ATCC BAA-301 / DSM 14385 / NBRC 107922 / TMO</strain>
    </source>
</reference>